<protein>
    <submittedName>
        <fullName evidence="2">Helix-turn-helix domain-containing protein</fullName>
    </submittedName>
</protein>
<dbReference type="SUPFAM" id="SSF47413">
    <property type="entry name" value="lambda repressor-like DNA-binding domains"/>
    <property type="match status" value="1"/>
</dbReference>
<name>A0A8T4C6S3_9ARCH</name>
<dbReference type="EMBL" id="VGJJ01000006">
    <property type="protein sequence ID" value="MBM3281997.1"/>
    <property type="molecule type" value="Genomic_DNA"/>
</dbReference>
<accession>A0A8T4C6S3</accession>
<evidence type="ECO:0000313" key="2">
    <source>
        <dbReference type="EMBL" id="MBM3281997.1"/>
    </source>
</evidence>
<feature type="domain" description="HTH cro/C1-type" evidence="1">
    <location>
        <begin position="22"/>
        <end position="76"/>
    </location>
</feature>
<dbReference type="InterPro" id="IPR010982">
    <property type="entry name" value="Lambda_DNA-bd_dom_sf"/>
</dbReference>
<comment type="caution">
    <text evidence="2">The sequence shown here is derived from an EMBL/GenBank/DDBJ whole genome shotgun (WGS) entry which is preliminary data.</text>
</comment>
<proteinExistence type="predicted"/>
<dbReference type="Pfam" id="PF13560">
    <property type="entry name" value="HTH_31"/>
    <property type="match status" value="1"/>
</dbReference>
<dbReference type="CDD" id="cd00093">
    <property type="entry name" value="HTH_XRE"/>
    <property type="match status" value="1"/>
</dbReference>
<evidence type="ECO:0000259" key="1">
    <source>
        <dbReference type="PROSITE" id="PS50943"/>
    </source>
</evidence>
<gene>
    <name evidence="2" type="ORF">FJY86_01480</name>
</gene>
<dbReference type="Gene3D" id="1.10.260.40">
    <property type="entry name" value="lambda repressor-like DNA-binding domains"/>
    <property type="match status" value="1"/>
</dbReference>
<reference evidence="2" key="1">
    <citation type="submission" date="2019-03" db="EMBL/GenBank/DDBJ databases">
        <title>Lake Tanganyika Metagenome-Assembled Genomes (MAGs).</title>
        <authorList>
            <person name="Tran P."/>
        </authorList>
    </citation>
    <scope>NUCLEOTIDE SEQUENCE</scope>
    <source>
        <strain evidence="2">M_DeepCast_50m_m2_156</strain>
    </source>
</reference>
<dbReference type="SMART" id="SM00530">
    <property type="entry name" value="HTH_XRE"/>
    <property type="match status" value="1"/>
</dbReference>
<organism evidence="2 3">
    <name type="scientific">Candidatus Iainarchaeum sp</name>
    <dbReference type="NCBI Taxonomy" id="3101447"/>
    <lineage>
        <taxon>Archaea</taxon>
        <taxon>Candidatus Iainarchaeota</taxon>
        <taxon>Candidatus Iainarchaeia</taxon>
        <taxon>Candidatus Iainarchaeales</taxon>
        <taxon>Candidatus Iainarchaeaceae</taxon>
        <taxon>Candidatus Iainarchaeum</taxon>
    </lineage>
</organism>
<dbReference type="PIRSF" id="PIRSF037724">
    <property type="entry name" value="TF_HTH_MJ1545_prd"/>
    <property type="match status" value="1"/>
</dbReference>
<dbReference type="InterPro" id="IPR001387">
    <property type="entry name" value="Cro/C1-type_HTH"/>
</dbReference>
<evidence type="ECO:0000313" key="3">
    <source>
        <dbReference type="Proteomes" id="UP000774699"/>
    </source>
</evidence>
<dbReference type="PROSITE" id="PS50943">
    <property type="entry name" value="HTH_CROC1"/>
    <property type="match status" value="1"/>
</dbReference>
<dbReference type="InterPro" id="IPR017271">
    <property type="entry name" value="Tscrpt_reg_HTH_MJ1545_prd"/>
</dbReference>
<dbReference type="AlphaFoldDB" id="A0A8T4C6S3"/>
<dbReference type="GO" id="GO:0003677">
    <property type="term" value="F:DNA binding"/>
    <property type="evidence" value="ECO:0007669"/>
    <property type="project" value="InterPro"/>
</dbReference>
<sequence>MDQLKVTIAGEITLSKDPGGSMKKWREIFGISQTELAEHLHVSSSTISDYEGGRRKSPGIAVINRLVDALMEVDKNRGGKVATQLSRQEGPVDKVFDIHEFHSGMNGKEFMEKIEGECIANPLRLKELTLYGYTVIDSLKVILDVPVHEYLQMYGKTPERALIFTQVENGRSPLIAVKVGRFATELRPSVVVLHGCQKVDPVARKIAENEKIPLIVTMASVEKIIATLKGNES</sequence>
<dbReference type="Proteomes" id="UP000774699">
    <property type="component" value="Unassembled WGS sequence"/>
</dbReference>